<evidence type="ECO:0000313" key="2">
    <source>
        <dbReference type="Proteomes" id="UP000005510"/>
    </source>
</evidence>
<proteinExistence type="predicted"/>
<sequence length="44" mass="4927">MPCRGNIHANGMSQYRNNRRIPLPSAIVKQKAQTNAERGGTYLL</sequence>
<protein>
    <submittedName>
        <fullName evidence="1">Uncharacterized protein</fullName>
    </submittedName>
</protein>
<gene>
    <name evidence="1" type="ORF">PRABACTJOHN_00209</name>
</gene>
<dbReference type="Proteomes" id="UP000005510">
    <property type="component" value="Unassembled WGS sequence"/>
</dbReference>
<reference evidence="1 2" key="1">
    <citation type="submission" date="2008-10" db="EMBL/GenBank/DDBJ databases">
        <title>Draft genome sequence of Parabacteroides johnsonii (DSM 18315).</title>
        <authorList>
            <person name="Sudarsanam P."/>
            <person name="Ley R."/>
            <person name="Guruge J."/>
            <person name="Turnbaugh P.J."/>
            <person name="Mahowald M."/>
            <person name="Liep D."/>
            <person name="Gordon J."/>
        </authorList>
    </citation>
    <scope>NUCLEOTIDE SEQUENCE [LARGE SCALE GENOMIC DNA]</scope>
    <source>
        <strain evidence="1 2">DSM 18315</strain>
    </source>
</reference>
<accession>B7B5A1</accession>
<dbReference type="EMBL" id="ABYH01000025">
    <property type="protein sequence ID" value="EEC98396.1"/>
    <property type="molecule type" value="Genomic_DNA"/>
</dbReference>
<organism evidence="1 2">
    <name type="scientific">Parabacteroides johnsonii DSM 18315</name>
    <dbReference type="NCBI Taxonomy" id="537006"/>
    <lineage>
        <taxon>Bacteria</taxon>
        <taxon>Pseudomonadati</taxon>
        <taxon>Bacteroidota</taxon>
        <taxon>Bacteroidia</taxon>
        <taxon>Bacteroidales</taxon>
        <taxon>Tannerellaceae</taxon>
        <taxon>Parabacteroides</taxon>
    </lineage>
</organism>
<reference evidence="1 2" key="2">
    <citation type="submission" date="2008-10" db="EMBL/GenBank/DDBJ databases">
        <authorList>
            <person name="Fulton L."/>
            <person name="Clifton S."/>
            <person name="Fulton B."/>
            <person name="Xu J."/>
            <person name="Minx P."/>
            <person name="Pepin K.H."/>
            <person name="Johnson M."/>
            <person name="Bhonagiri V."/>
            <person name="Nash W.E."/>
            <person name="Mardis E.R."/>
            <person name="Wilson R.K."/>
        </authorList>
    </citation>
    <scope>NUCLEOTIDE SEQUENCE [LARGE SCALE GENOMIC DNA]</scope>
    <source>
        <strain evidence="1 2">DSM 18315</strain>
    </source>
</reference>
<dbReference type="HOGENOM" id="CLU_3219686_0_0_10"/>
<comment type="caution">
    <text evidence="1">The sequence shown here is derived from an EMBL/GenBank/DDBJ whole genome shotgun (WGS) entry which is preliminary data.</text>
</comment>
<dbReference type="AlphaFoldDB" id="B7B5A1"/>
<evidence type="ECO:0000313" key="1">
    <source>
        <dbReference type="EMBL" id="EEC98396.1"/>
    </source>
</evidence>
<name>B7B5A1_9BACT</name>